<proteinExistence type="predicted"/>
<dbReference type="Proteomes" id="UP000009131">
    <property type="component" value="Unassembled WGS sequence"/>
</dbReference>
<evidence type="ECO:0000313" key="2">
    <source>
        <dbReference type="Proteomes" id="UP000009131"/>
    </source>
</evidence>
<accession>G7DS56</accession>
<dbReference type="AlphaFoldDB" id="G7DS56"/>
<dbReference type="OrthoDB" id="1700726at2759"/>
<protein>
    <submittedName>
        <fullName evidence="1">Uncharacterized protein</fullName>
    </submittedName>
</protein>
<dbReference type="HOGENOM" id="CLU_711907_0_0_1"/>
<dbReference type="Gene3D" id="3.40.50.12780">
    <property type="entry name" value="N-terminal domain of ligase-like"/>
    <property type="match status" value="1"/>
</dbReference>
<comment type="caution">
    <text evidence="1">The sequence shown here is derived from an EMBL/GenBank/DDBJ whole genome shotgun (WGS) entry which is preliminary data.</text>
</comment>
<evidence type="ECO:0000313" key="1">
    <source>
        <dbReference type="EMBL" id="GAA93416.1"/>
    </source>
</evidence>
<dbReference type="eggNOG" id="ENOG502RUIS">
    <property type="taxonomic scope" value="Eukaryota"/>
</dbReference>
<reference evidence="1 2" key="2">
    <citation type="journal article" date="2012" name="Open Biol.">
        <title>Characteristics of nucleosomes and linker DNA regions on the genome of the basidiomycete Mixia osmundae revealed by mono- and dinucleosome mapping.</title>
        <authorList>
            <person name="Nishida H."/>
            <person name="Kondo S."/>
            <person name="Matsumoto T."/>
            <person name="Suzuki Y."/>
            <person name="Yoshikawa H."/>
            <person name="Taylor T.D."/>
            <person name="Sugiyama J."/>
        </authorList>
    </citation>
    <scope>NUCLEOTIDE SEQUENCE [LARGE SCALE GENOMIC DNA]</scope>
    <source>
        <strain evidence="2">CBS 9802 / IAM 14324 / JCM 22182 / KY 12970</strain>
    </source>
</reference>
<dbReference type="InParanoid" id="G7DS56"/>
<reference evidence="1 2" key="1">
    <citation type="journal article" date="2011" name="J. Gen. Appl. Microbiol.">
        <title>Draft genome sequencing of the enigmatic basidiomycete Mixia osmundae.</title>
        <authorList>
            <person name="Nishida H."/>
            <person name="Nagatsuka Y."/>
            <person name="Sugiyama J."/>
        </authorList>
    </citation>
    <scope>NUCLEOTIDE SEQUENCE [LARGE SCALE GENOMIC DNA]</scope>
    <source>
        <strain evidence="2">CBS 9802 / IAM 14324 / JCM 22182 / KY 12970</strain>
    </source>
</reference>
<sequence>MFDDLQNVLLFLLIAITGLQLTVFRDPEPLLHPILLGRQAHPSKTRRRYESAVWTHASYIQGFGQLAARPVGWLKTVKDLLERAPPSALLDDAKSARPASEQAQTVQVARDSEAITLENNAEFTQMNMTAGLHALISSLPGYATLPRSAAGLPASSGPIVTSMSPKSTYGCALVLLALASGDALVRVQSMDDLYGNLFVEPATLAPTLAKLRAQVNHSSIVKLAVNRKMALAKQGLLTRTSSWDRLYLSSFRRLNRVDRLRSIVLVCTSSDRVKQTDLTFLRALLGCPVMLSLTHPNVFGPVATMHYYDLQDFPFDANDAPTGVQASNIEIQLTDVADTDADEAEVMRGKLRLRGPAVAPKAMQNGWSETDIHAEIRTNGTLKVIHAL</sequence>
<gene>
    <name evidence="1" type="primary">Mo00057</name>
    <name evidence="1" type="ORF">E5Q_00057</name>
</gene>
<dbReference type="STRING" id="764103.G7DS56"/>
<keyword evidence="2" id="KW-1185">Reference proteome</keyword>
<dbReference type="EMBL" id="BABT02000004">
    <property type="protein sequence ID" value="GAA93416.1"/>
    <property type="molecule type" value="Genomic_DNA"/>
</dbReference>
<dbReference type="RefSeq" id="XP_014566117.1">
    <property type="nucleotide sequence ID" value="XM_014710631.1"/>
</dbReference>
<name>G7DS56_MIXOS</name>
<organism evidence="1 2">
    <name type="scientific">Mixia osmundae (strain CBS 9802 / IAM 14324 / JCM 22182 / KY 12970)</name>
    <dbReference type="NCBI Taxonomy" id="764103"/>
    <lineage>
        <taxon>Eukaryota</taxon>
        <taxon>Fungi</taxon>
        <taxon>Dikarya</taxon>
        <taxon>Basidiomycota</taxon>
        <taxon>Pucciniomycotina</taxon>
        <taxon>Mixiomycetes</taxon>
        <taxon>Mixiales</taxon>
        <taxon>Mixiaceae</taxon>
        <taxon>Mixia</taxon>
    </lineage>
</organism>
<dbReference type="InterPro" id="IPR042099">
    <property type="entry name" value="ANL_N_sf"/>
</dbReference>